<keyword evidence="2" id="KW-1003">Cell membrane</keyword>
<dbReference type="Pfam" id="PF13515">
    <property type="entry name" value="FUSC_2"/>
    <property type="match status" value="1"/>
</dbReference>
<feature type="transmembrane region" description="Helical" evidence="7">
    <location>
        <begin position="491"/>
        <end position="509"/>
    </location>
</feature>
<dbReference type="AlphaFoldDB" id="A0A8I1W720"/>
<evidence type="ECO:0000313" key="11">
    <source>
        <dbReference type="Proteomes" id="UP000664658"/>
    </source>
</evidence>
<feature type="transmembrane region" description="Helical" evidence="7">
    <location>
        <begin position="113"/>
        <end position="131"/>
    </location>
</feature>
<evidence type="ECO:0000256" key="6">
    <source>
        <dbReference type="ARBA" id="ARBA00043993"/>
    </source>
</evidence>
<name>A0A8I1W720_PLESH</name>
<evidence type="ECO:0000256" key="3">
    <source>
        <dbReference type="ARBA" id="ARBA00022692"/>
    </source>
</evidence>
<reference evidence="10" key="1">
    <citation type="submission" date="2021-03" db="EMBL/GenBank/DDBJ databases">
        <title>Plesiomonas shigelloides zfcc0051, isolated from zebrafish feces.</title>
        <authorList>
            <person name="Vanderhoek Z."/>
            <person name="Gaulke C."/>
        </authorList>
    </citation>
    <scope>NUCLEOTIDE SEQUENCE</scope>
    <source>
        <strain evidence="10">Zfcc0051</strain>
    </source>
</reference>
<keyword evidence="3 7" id="KW-0812">Transmembrane</keyword>
<evidence type="ECO:0000256" key="4">
    <source>
        <dbReference type="ARBA" id="ARBA00022989"/>
    </source>
</evidence>
<gene>
    <name evidence="10" type="ORF">J2R62_03235</name>
</gene>
<comment type="subcellular location">
    <subcellularLocation>
        <location evidence="1">Cell membrane</location>
        <topology evidence="1">Multi-pass membrane protein</topology>
    </subcellularLocation>
</comment>
<dbReference type="EMBL" id="JAFNAA010000003">
    <property type="protein sequence ID" value="MBO1107240.1"/>
    <property type="molecule type" value="Genomic_DNA"/>
</dbReference>
<dbReference type="KEGG" id="pshi:SAMEA2665130_0254"/>
<dbReference type="InterPro" id="IPR032692">
    <property type="entry name" value="YccS_N"/>
</dbReference>
<evidence type="ECO:0000256" key="5">
    <source>
        <dbReference type="ARBA" id="ARBA00023136"/>
    </source>
</evidence>
<dbReference type="RefSeq" id="WP_064977128.1">
    <property type="nucleotide sequence ID" value="NZ_CP076372.1"/>
</dbReference>
<organism evidence="10 11">
    <name type="scientific">Plesiomonas shigelloides</name>
    <name type="common">Aeromonas shigelloides</name>
    <dbReference type="NCBI Taxonomy" id="703"/>
    <lineage>
        <taxon>Bacteria</taxon>
        <taxon>Pseudomonadati</taxon>
        <taxon>Pseudomonadota</taxon>
        <taxon>Gammaproteobacteria</taxon>
        <taxon>Enterobacterales</taxon>
        <taxon>Enterobacteriaceae</taxon>
        <taxon>Plesiomonas</taxon>
    </lineage>
</organism>
<evidence type="ECO:0000256" key="2">
    <source>
        <dbReference type="ARBA" id="ARBA00022475"/>
    </source>
</evidence>
<feature type="transmembrane region" description="Helical" evidence="7">
    <location>
        <begin position="90"/>
        <end position="106"/>
    </location>
</feature>
<feature type="domain" description="Integral membrane protein YccS N-terminal" evidence="8">
    <location>
        <begin position="67"/>
        <end position="333"/>
    </location>
</feature>
<accession>A0A8I1W720</accession>
<feature type="domain" description="Integral membrane bound transporter" evidence="9">
    <location>
        <begin position="380"/>
        <end position="500"/>
    </location>
</feature>
<evidence type="ECO:0000256" key="7">
    <source>
        <dbReference type="SAM" id="Phobius"/>
    </source>
</evidence>
<protein>
    <submittedName>
        <fullName evidence="10">FUSC family protein</fullName>
    </submittedName>
</protein>
<dbReference type="PANTHER" id="PTHR30509:SF9">
    <property type="entry name" value="MULTIDRUG RESISTANCE PROTEIN MDTO"/>
    <property type="match status" value="1"/>
</dbReference>
<keyword evidence="5 7" id="KW-0472">Membrane</keyword>
<proteinExistence type="inferred from homology"/>
<evidence type="ECO:0000259" key="9">
    <source>
        <dbReference type="Pfam" id="PF13515"/>
    </source>
</evidence>
<dbReference type="InterPro" id="IPR049453">
    <property type="entry name" value="Memb_transporter_dom"/>
</dbReference>
<keyword evidence="4 7" id="KW-1133">Transmembrane helix</keyword>
<sequence>MRSLKHLLLHPEFNFGLRQTLIVAIPVLTALALGNVMYGLLLFLSVPCCTVAGLDAPQQHYLRRVVTVAAIFASASLFVGGLLQLGLPEPLILLLLALVYGVVREISSQNTKLMPACLAAGILTLALLKIFPFWQAAGVFLIGVAWFGLFTFCWIHLWKFVPLRDTLNKSYRALADYLDSKYQVLVNATDPEQASLVLLQKQQNLMELLSQSSQLLNQLDAQSWPGGQKMLRLYQTALDLQEHITSSLNQPQRVHDEICACQAQAVILGNVSMMVQRLRAIADSILYADRLADFDMQAGLNDLQRLQTQHPDSEVLHFCAYHFGQVARLLQTLRPTYERELCPRIPDPPLLTALKNYLNWNASSLRMAARSGVTLAIGAQIGALLSLPRSYWVLLTIVLVMQSGYNATKVRIQHRAYGTLLGLVLGTGVLLLNLPQAWLLGFMFIGTLIGFSLVHNHYGWAVVLLTVMVVCLLQLLTHNSAAFLVARMEDTLLGCVLAFLSTTLLWPQWQSTRLLQYANALLDSVGEHMHRLIHMLERQSISAAELSLSRIKVNQAQMDLHNSYAQALQEPGYNSLYLKEILLWQAHSQQLIEHINSMTVEIREGATEAEGNLQAYREALEFAIQACQQQLANRTPLADNSLQSLPLPSLPPEDSALDHHFYRILSHLSEMYALSGMAVASRHL</sequence>
<feature type="transmembrane region" description="Helical" evidence="7">
    <location>
        <begin position="137"/>
        <end position="158"/>
    </location>
</feature>
<comment type="similarity">
    <text evidence="6">Belongs to the YccS/YhfK family.</text>
</comment>
<evidence type="ECO:0000256" key="1">
    <source>
        <dbReference type="ARBA" id="ARBA00004651"/>
    </source>
</evidence>
<dbReference type="GO" id="GO:0005886">
    <property type="term" value="C:plasma membrane"/>
    <property type="evidence" value="ECO:0007669"/>
    <property type="project" value="UniProtKB-SubCell"/>
</dbReference>
<feature type="transmembrane region" description="Helical" evidence="7">
    <location>
        <begin position="420"/>
        <end position="445"/>
    </location>
</feature>
<feature type="transmembrane region" description="Helical" evidence="7">
    <location>
        <begin position="457"/>
        <end position="479"/>
    </location>
</feature>
<feature type="transmembrane region" description="Helical" evidence="7">
    <location>
        <begin position="65"/>
        <end position="84"/>
    </location>
</feature>
<dbReference type="Proteomes" id="UP000664658">
    <property type="component" value="Unassembled WGS sequence"/>
</dbReference>
<evidence type="ECO:0000313" key="10">
    <source>
        <dbReference type="EMBL" id="MBO1107240.1"/>
    </source>
</evidence>
<dbReference type="Pfam" id="PF12805">
    <property type="entry name" value="FUSC-like"/>
    <property type="match status" value="1"/>
</dbReference>
<feature type="transmembrane region" description="Helical" evidence="7">
    <location>
        <begin position="20"/>
        <end position="44"/>
    </location>
</feature>
<dbReference type="PANTHER" id="PTHR30509">
    <property type="entry name" value="P-HYDROXYBENZOIC ACID EFFLUX PUMP SUBUNIT-RELATED"/>
    <property type="match status" value="1"/>
</dbReference>
<evidence type="ECO:0000259" key="8">
    <source>
        <dbReference type="Pfam" id="PF12805"/>
    </source>
</evidence>
<comment type="caution">
    <text evidence="10">The sequence shown here is derived from an EMBL/GenBank/DDBJ whole genome shotgun (WGS) entry which is preliminary data.</text>
</comment>